<evidence type="ECO:0000256" key="2">
    <source>
        <dbReference type="SAM" id="MobiDB-lite"/>
    </source>
</evidence>
<dbReference type="InterPro" id="IPR023365">
    <property type="entry name" value="Sortase_dom-sf"/>
</dbReference>
<reference evidence="5" key="1">
    <citation type="journal article" date="2019" name="Int. J. Syst. Evol. Microbiol.">
        <title>The Global Catalogue of Microorganisms (GCM) 10K type strain sequencing project: providing services to taxonomists for standard genome sequencing and annotation.</title>
        <authorList>
            <consortium name="The Broad Institute Genomics Platform"/>
            <consortium name="The Broad Institute Genome Sequencing Center for Infectious Disease"/>
            <person name="Wu L."/>
            <person name="Ma J."/>
        </authorList>
    </citation>
    <scope>NUCLEOTIDE SEQUENCE [LARGE SCALE GENOMIC DNA]</scope>
    <source>
        <strain evidence="5">TBRC 4489</strain>
    </source>
</reference>
<gene>
    <name evidence="4" type="ORF">ACFOWE_05215</name>
</gene>
<organism evidence="4 5">
    <name type="scientific">Planomonospora corallina</name>
    <dbReference type="NCBI Taxonomy" id="1806052"/>
    <lineage>
        <taxon>Bacteria</taxon>
        <taxon>Bacillati</taxon>
        <taxon>Actinomycetota</taxon>
        <taxon>Actinomycetes</taxon>
        <taxon>Streptosporangiales</taxon>
        <taxon>Streptosporangiaceae</taxon>
        <taxon>Planomonospora</taxon>
    </lineage>
</organism>
<evidence type="ECO:0000313" key="5">
    <source>
        <dbReference type="Proteomes" id="UP001595850"/>
    </source>
</evidence>
<feature type="compositionally biased region" description="Pro residues" evidence="2">
    <location>
        <begin position="33"/>
        <end position="50"/>
    </location>
</feature>
<evidence type="ECO:0000256" key="1">
    <source>
        <dbReference type="ARBA" id="ARBA00022801"/>
    </source>
</evidence>
<evidence type="ECO:0000313" key="4">
    <source>
        <dbReference type="EMBL" id="MFC4057681.1"/>
    </source>
</evidence>
<accession>A0ABV8I0H5</accession>
<proteinExistence type="predicted"/>
<dbReference type="SUPFAM" id="SSF63817">
    <property type="entry name" value="Sortase"/>
    <property type="match status" value="1"/>
</dbReference>
<keyword evidence="5" id="KW-1185">Reference proteome</keyword>
<evidence type="ECO:0000256" key="3">
    <source>
        <dbReference type="SAM" id="Phobius"/>
    </source>
</evidence>
<feature type="region of interest" description="Disordered" evidence="2">
    <location>
        <begin position="1"/>
        <end position="61"/>
    </location>
</feature>
<keyword evidence="3" id="KW-0812">Transmembrane</keyword>
<dbReference type="Pfam" id="PF04203">
    <property type="entry name" value="Sortase"/>
    <property type="match status" value="1"/>
</dbReference>
<keyword evidence="1" id="KW-0378">Hydrolase</keyword>
<dbReference type="Gene3D" id="2.40.260.10">
    <property type="entry name" value="Sortase"/>
    <property type="match status" value="1"/>
</dbReference>
<dbReference type="NCBIfam" id="NF033748">
    <property type="entry name" value="class_F_sortase"/>
    <property type="match status" value="1"/>
</dbReference>
<dbReference type="EMBL" id="JBHSBM010000011">
    <property type="protein sequence ID" value="MFC4057681.1"/>
    <property type="molecule type" value="Genomic_DNA"/>
</dbReference>
<feature type="transmembrane region" description="Helical" evidence="3">
    <location>
        <begin position="84"/>
        <end position="105"/>
    </location>
</feature>
<dbReference type="CDD" id="cd05829">
    <property type="entry name" value="Sortase_F"/>
    <property type="match status" value="1"/>
</dbReference>
<dbReference type="InterPro" id="IPR005754">
    <property type="entry name" value="Sortase"/>
</dbReference>
<feature type="region of interest" description="Disordered" evidence="2">
    <location>
        <begin position="122"/>
        <end position="155"/>
    </location>
</feature>
<sequence length="310" mass="32673">MTTPTPDGRRPGPPPRGGRARWAAQPYGYPGPVHRPPGHPPPGYAAPVQPPGARYAPGYGDPYDGPYDGPYGDPAGGGRALRSVLILAGIAGVVTVLVGLILMVASPEEYGLADVADQRTTLPRTEPSAAGATGPYFQAAPTAPPPQPTAPAAAPMRPATPLRLVIPKLKVDAPITSVGLDERRAIEVPPVDDPNLVGWYRLGSTAGEAGPAIMLGHKDTKKGSAVFSRLHELRNGDTIEVRRQDGMIAVFTVGGLEQAEKEVFPTQRVYGESAEPQLHLITCGGVYDRTTGHYTDNVIVYATMTSTRRA</sequence>
<comment type="caution">
    <text evidence="4">The sequence shown here is derived from an EMBL/GenBank/DDBJ whole genome shotgun (WGS) entry which is preliminary data.</text>
</comment>
<feature type="compositionally biased region" description="Low complexity" evidence="2">
    <location>
        <begin position="51"/>
        <end position="61"/>
    </location>
</feature>
<keyword evidence="3" id="KW-1133">Transmembrane helix</keyword>
<protein>
    <submittedName>
        <fullName evidence="4">Class F sortase</fullName>
    </submittedName>
</protein>
<dbReference type="InterPro" id="IPR042001">
    <property type="entry name" value="Sortase_F"/>
</dbReference>
<dbReference type="Proteomes" id="UP001595850">
    <property type="component" value="Unassembled WGS sequence"/>
</dbReference>
<dbReference type="RefSeq" id="WP_377285766.1">
    <property type="nucleotide sequence ID" value="NZ_JBHSBM010000011.1"/>
</dbReference>
<name>A0ABV8I0H5_9ACTN</name>
<keyword evidence="3" id="KW-0472">Membrane</keyword>